<dbReference type="Gene3D" id="3.50.50.60">
    <property type="entry name" value="FAD/NAD(P)-binding domain"/>
    <property type="match status" value="1"/>
</dbReference>
<dbReference type="PANTHER" id="PTHR43498:SF1">
    <property type="entry name" value="COB--COM HETERODISULFIDE REDUCTASE IRON-SULFUR SUBUNIT A"/>
    <property type="match status" value="1"/>
</dbReference>
<dbReference type="Proteomes" id="UP000050867">
    <property type="component" value="Unassembled WGS sequence"/>
</dbReference>
<evidence type="ECO:0000313" key="7">
    <source>
        <dbReference type="Proteomes" id="UP000050867"/>
    </source>
</evidence>
<evidence type="ECO:0000256" key="5">
    <source>
        <dbReference type="ARBA" id="ARBA00023014"/>
    </source>
</evidence>
<sequence length="766" mass="85002">MRREEVRYEVVVVGGGLAGVCAAIAAARLGRRVALVQNRPVLGGNSSSEIRVWVCGATAQGAQRYARETGIMGELYTENQYRNPEGNPYYWDQVVLDAVLAEPLLDLYLNTEVHEVDATGPADARTVRSVTGWMTGSERRITFSAPYFLDCTGDGLVGFLAGARYRIGREARDEFGESWAPLAADDELLGSTILFYTKDVGRPVRFVPPSYAKDLSTTPVLRNRVLRTGDNGCAYWWIEWGGELDTVHDNERIRDELHAVIMGIWDHIKNSGEFEADRLTLEWVGSLPGKREYRRFVGDHVLTERDVLEQRQFPDRVAFGGWSIDLHPVKGVYAEEPGARQRHPDGVFHIPLRCLYSVNVTNLLFAGRNISASHVAFGATRVMATCATLGEAAGTAAALCVEQRLSPRELATTRADLLSRTLLRQDASVVGLTAADPADLARSAVVSASSTLDTLRAEPDPDTVEPYPLTSDVGVLLPVDPRLDTVAFLASCDEPGGTGLTVELWSTGLPENAVPVERLDRVTVAVPGGDPSWVTARFDHQRRDPAVPEQVVVVVRAEPRVRLRLVPHRSDGALMLVHRPVEQPEDGLTHEAEGQRLLEWSARELRRRSLCFRTTPATSAFAPDKAVGGYARTYGGPQMWSSASVADPSLMREWLRLDWDDVRDLRTVHLVFDDDVDEYLNNLHLHRCPFDVIPELVRDYRLQAEDADGIWHTLADVHDNRRRHRVHRFEGPHPVRARALRLAVDGTHGAPRAHVVAVRAYADPRA</sequence>
<dbReference type="EMBL" id="LLZU01000035">
    <property type="protein sequence ID" value="KRV47832.1"/>
    <property type="molecule type" value="Genomic_DNA"/>
</dbReference>
<keyword evidence="4" id="KW-0408">Iron</keyword>
<keyword evidence="3" id="KW-0560">Oxidoreductase</keyword>
<evidence type="ECO:0000256" key="2">
    <source>
        <dbReference type="ARBA" id="ARBA00022723"/>
    </source>
</evidence>
<dbReference type="GO" id="GO:0016491">
    <property type="term" value="F:oxidoreductase activity"/>
    <property type="evidence" value="ECO:0007669"/>
    <property type="project" value="UniProtKB-KW"/>
</dbReference>
<dbReference type="PANTHER" id="PTHR43498">
    <property type="entry name" value="FERREDOXIN:COB-COM HETERODISULFIDE REDUCTASE SUBUNIT A"/>
    <property type="match status" value="1"/>
</dbReference>
<dbReference type="RefSeq" id="WP_018383432.1">
    <property type="nucleotide sequence ID" value="NZ_LLZU01000035.1"/>
</dbReference>
<evidence type="ECO:0000256" key="3">
    <source>
        <dbReference type="ARBA" id="ARBA00023002"/>
    </source>
</evidence>
<evidence type="ECO:0000256" key="1">
    <source>
        <dbReference type="ARBA" id="ARBA00022485"/>
    </source>
</evidence>
<dbReference type="Pfam" id="PF12831">
    <property type="entry name" value="FAD_oxidored"/>
    <property type="match status" value="1"/>
</dbReference>
<organism evidence="6 7">
    <name type="scientific">Wenjunlia vitaminophila</name>
    <name type="common">Streptomyces vitaminophilus</name>
    <dbReference type="NCBI Taxonomy" id="76728"/>
    <lineage>
        <taxon>Bacteria</taxon>
        <taxon>Bacillati</taxon>
        <taxon>Actinomycetota</taxon>
        <taxon>Actinomycetes</taxon>
        <taxon>Kitasatosporales</taxon>
        <taxon>Streptomycetaceae</taxon>
        <taxon>Wenjunlia</taxon>
    </lineage>
</organism>
<dbReference type="AlphaFoldDB" id="A0A0T6LPB9"/>
<dbReference type="InterPro" id="IPR036188">
    <property type="entry name" value="FAD/NAD-bd_sf"/>
</dbReference>
<accession>A0A0T6LPB9</accession>
<keyword evidence="1" id="KW-0004">4Fe-4S</keyword>
<keyword evidence="5" id="KW-0411">Iron-sulfur</keyword>
<name>A0A0T6LPB9_WENVI</name>
<gene>
    <name evidence="6" type="ORF">AQ490_05575</name>
</gene>
<evidence type="ECO:0000313" key="6">
    <source>
        <dbReference type="EMBL" id="KRV47832.1"/>
    </source>
</evidence>
<dbReference type="OrthoDB" id="177652at2"/>
<dbReference type="InterPro" id="IPR039650">
    <property type="entry name" value="HdrA-like"/>
</dbReference>
<dbReference type="eggNOG" id="COG0665">
    <property type="taxonomic scope" value="Bacteria"/>
</dbReference>
<keyword evidence="7" id="KW-1185">Reference proteome</keyword>
<dbReference type="STRING" id="76728.AQ490_05575"/>
<dbReference type="GO" id="GO:0046872">
    <property type="term" value="F:metal ion binding"/>
    <property type="evidence" value="ECO:0007669"/>
    <property type="project" value="UniProtKB-KW"/>
</dbReference>
<evidence type="ECO:0000256" key="4">
    <source>
        <dbReference type="ARBA" id="ARBA00023004"/>
    </source>
</evidence>
<dbReference type="Gene3D" id="2.60.120.260">
    <property type="entry name" value="Galactose-binding domain-like"/>
    <property type="match status" value="1"/>
</dbReference>
<dbReference type="GO" id="GO:0051539">
    <property type="term" value="F:4 iron, 4 sulfur cluster binding"/>
    <property type="evidence" value="ECO:0007669"/>
    <property type="project" value="UniProtKB-KW"/>
</dbReference>
<comment type="caution">
    <text evidence="6">The sequence shown here is derived from an EMBL/GenBank/DDBJ whole genome shotgun (WGS) entry which is preliminary data.</text>
</comment>
<reference evidence="6 7" key="1">
    <citation type="submission" date="2015-10" db="EMBL/GenBank/DDBJ databases">
        <title>Draft genome sequence of pyrrolomycin-producing Streptomyces vitaminophilus.</title>
        <authorList>
            <person name="Graham D.E."/>
            <person name="Mahan K.M."/>
            <person name="Klingeman D.M."/>
            <person name="Hettich R.L."/>
            <person name="Parry R.J."/>
        </authorList>
    </citation>
    <scope>NUCLEOTIDE SEQUENCE [LARGE SCALE GENOMIC DNA]</scope>
    <source>
        <strain evidence="6 7">ATCC 31673</strain>
    </source>
</reference>
<dbReference type="SUPFAM" id="SSF51905">
    <property type="entry name" value="FAD/NAD(P)-binding domain"/>
    <property type="match status" value="1"/>
</dbReference>
<proteinExistence type="predicted"/>
<protein>
    <submittedName>
        <fullName evidence="6">Pyridine nucleotide-disulfide oxidoreductase</fullName>
    </submittedName>
</protein>
<keyword evidence="2" id="KW-0479">Metal-binding</keyword>